<sequence length="86" mass="10258">MLAAAILHGILQRVRLLLQRSRYHAADEHGRLHSNKRNYLLRTDYVQVGRGECKEVFALLNQCWVERSIDHRLSFIEDQDYKRTHQ</sequence>
<comment type="caution">
    <text evidence="1">The sequence shown here is derived from an EMBL/GenBank/DDBJ whole genome shotgun (WGS) entry which is preliminary data.</text>
</comment>
<accession>A0A645J3M6</accession>
<name>A0A645J3M6_9ZZZZ</name>
<gene>
    <name evidence="1" type="ORF">SDC9_202773</name>
</gene>
<proteinExistence type="predicted"/>
<dbReference type="EMBL" id="VSSQ01123941">
    <property type="protein sequence ID" value="MPN55094.1"/>
    <property type="molecule type" value="Genomic_DNA"/>
</dbReference>
<dbReference type="AlphaFoldDB" id="A0A645J3M6"/>
<organism evidence="1">
    <name type="scientific">bioreactor metagenome</name>
    <dbReference type="NCBI Taxonomy" id="1076179"/>
    <lineage>
        <taxon>unclassified sequences</taxon>
        <taxon>metagenomes</taxon>
        <taxon>ecological metagenomes</taxon>
    </lineage>
</organism>
<evidence type="ECO:0000313" key="1">
    <source>
        <dbReference type="EMBL" id="MPN55094.1"/>
    </source>
</evidence>
<reference evidence="1" key="1">
    <citation type="submission" date="2019-08" db="EMBL/GenBank/DDBJ databases">
        <authorList>
            <person name="Kucharzyk K."/>
            <person name="Murdoch R.W."/>
            <person name="Higgins S."/>
            <person name="Loffler F."/>
        </authorList>
    </citation>
    <scope>NUCLEOTIDE SEQUENCE</scope>
</reference>
<protein>
    <submittedName>
        <fullName evidence="1">Uncharacterized protein</fullName>
    </submittedName>
</protein>